<feature type="region of interest" description="Disordered" evidence="3">
    <location>
        <begin position="917"/>
        <end position="949"/>
    </location>
</feature>
<dbReference type="GO" id="GO:0015074">
    <property type="term" value="P:DNA integration"/>
    <property type="evidence" value="ECO:0007669"/>
    <property type="project" value="InterPro"/>
</dbReference>
<feature type="domain" description="Integrase catalytic" evidence="4">
    <location>
        <begin position="1868"/>
        <end position="1976"/>
    </location>
</feature>
<dbReference type="InterPro" id="IPR036397">
    <property type="entry name" value="RNaseH_sf"/>
</dbReference>
<feature type="coiled-coil region" evidence="2">
    <location>
        <begin position="1421"/>
        <end position="1455"/>
    </location>
</feature>
<organism evidence="5">
    <name type="scientific">Tanacetum cinerariifolium</name>
    <name type="common">Dalmatian daisy</name>
    <name type="synonym">Chrysanthemum cinerariifolium</name>
    <dbReference type="NCBI Taxonomy" id="118510"/>
    <lineage>
        <taxon>Eukaryota</taxon>
        <taxon>Viridiplantae</taxon>
        <taxon>Streptophyta</taxon>
        <taxon>Embryophyta</taxon>
        <taxon>Tracheophyta</taxon>
        <taxon>Spermatophyta</taxon>
        <taxon>Magnoliopsida</taxon>
        <taxon>eudicotyledons</taxon>
        <taxon>Gunneridae</taxon>
        <taxon>Pentapetalae</taxon>
        <taxon>asterids</taxon>
        <taxon>campanulids</taxon>
        <taxon>Asterales</taxon>
        <taxon>Asteraceae</taxon>
        <taxon>Asteroideae</taxon>
        <taxon>Anthemideae</taxon>
        <taxon>Anthemidinae</taxon>
        <taxon>Tanacetum</taxon>
    </lineage>
</organism>
<dbReference type="PANTHER" id="PTHR42648">
    <property type="entry name" value="TRANSPOSASE, PUTATIVE-RELATED"/>
    <property type="match status" value="1"/>
</dbReference>
<evidence type="ECO:0000256" key="3">
    <source>
        <dbReference type="SAM" id="MobiDB-lite"/>
    </source>
</evidence>
<keyword evidence="1" id="KW-0378">Hydrolase</keyword>
<dbReference type="InterPro" id="IPR054722">
    <property type="entry name" value="PolX-like_BBD"/>
</dbReference>
<sequence>MIDYLLWEVILNGDSPIFTKVVKGVLQPVAPTTAEQKLAKKNKLKARGTLLMALPDEHQLKFNSHKDAKTLIEVIEKRFGGNIETKKRNKSDLEEQSLDDLFNRLKIYEPISAAASVSTVSTKQPIFTLPNVDTLSNARTSRNIGANGPTSMGFDTSKVECYNYHRKGHIARECRSPKDIRRNGAAEPQRRNILVETSTSNALVSQCDGVGSYDWSFQAEEEPTNHALMTFLSLSSSSNNENSTGLLASQTNAKTGLGYNSQVFTHAMFDCDDYISFRSDDSLPPSPIYDRYHSGNRLSPSKPDQDLSHTLRPSAPIIEEWVSDSEDESETKTPQNVAIFVLAVDEVNTVRPVTTTVPKTNVTRPRYAKTVVTKSNSQPRRHINHSLSLKSSNSPPRVTAIKAPMVNAAKAGNPHHALQDKGVIDNGFSRHIIGNMSFLLDFKELNGGYVAFRSNPKGGKIFGKGKIRTRQLDFNDVYFVKELKFNLFSVSQMCEKKNSVLCTDTECIVLSHEFKLPGENQVLLRVPRNNNMNNNLEEKQLEEAQAVKAQSWKFPVCYDDDNEEGYYSLNDNIIFELPSYSAVTPTEPIVSLSMGDEHLNTIPAMESDEFIMSCVENLFPNSSESEGKNGCDMPASFTTFSNVLFDDDYDSDSSDDQLLSDEAVREKIYSNPLFDEEITPMKIDSHSFNAESDLIRSMPNHDSSVIISSKIDSLFDEFAEIIVRQLISSSMKEIVSDYSNADIESFSPSPILNLDSDPLMEEIDLSFNLNDPMPPGIEDDDYDSERDISLLEELLDNYSLSLPANESYHFYIPSPYRPPAKPPDGNTGNLNIKMLGDVFDQKVKLSDLKQALRGRWEINEKRTKLKQNQTKTGSSSVEDFIPILSEFEDIPDTMCDVHLVNNSTPLEAKDHFEIVINSNDDNSSSDKDSLHNENIDSAQCKKHDDKTKKKAKGKIHVDSLIGYRNLSVEFEDFFDNSINEVNAACNTIPAVGKIFTDSTNTFSVAGPSNAAASPTHGKSSYDVGAKADFNNLETSITISPIPTTRVHRDHSVTQIIGDLSLATQTRSMTRIAKDQDGKSASTLIDTEKPLLKDLDGEDVDFWTTVAIKKVNGVTRLQALVDKKKVVVTEATVTDALCLDDAEGNSRLLKVMLMRHGDAVNAIGVATEGVVCAANDVVPTVDKEPSIPSPRPPTLPPQPSQDIPLTSQVQPTPPHSPQAEQKQQPLQDTGLPMDLLQTLLDNYTTLIKRVEHLEQDRIAQALEIIKLKHKVKKLERRNKVKVSKLRMLQKEDESEPAEVQEVVEVVTTANIISKVVTAASDPITTASTNITAAEAQVPAAITTAAPLRVIVAPSRRRKGVTEAQARKNMMIYLKNVAGFKMDYFKGMTCDDIRPIFEKNFDSNVAFLQKTKEHIDEEESRALKRLNETQAEKVAKRQKLDEEVEELKRHLQILPNKEDDVYTKATLLALKVPVVDYEIYIEHNKAYYQIKRADGSHQLYLSFLKRKYPLTKFTLNQMLNNIRLEVEEESEVSLELLSFRVDTAKDHEGKRAMCLVLKAKLMLLSSAAKPRVNTLRCDEDSIELKELMVFMATATIKKVNDIVWLRALINEKKVVVLEDVIRRDLHLDNADRVECLLNEEIFTDLARMGYEKPLPKLTFYKAFFSAQWKTRQTYLSLRDSKVEEEGKEVRKEKEIKAFRVKEAEKEAIDANKDITLVDMEKDEEVADMDVELLGRINSEEVNAAIKGVSAIDPIVFDEEESFEDMLKGFNKEDLVALWNLVKEKFSSAVPNVDKEKALWVELKRLFKPDADDVLWKLQRYMYYPITWKLYTNCGVHQVSSTTRRHDMLMLIEKDYPLSNGVMTLMLSEKLQVEEDSEMDRDLVMKIFIEANKPKSRSLDTSSNRFTWVFFLTTKDETSPILETFITGLENQLSIKVKVIRSGNGTEFKNSDLNQFCGLKGIKREFSVPRTPQQNGIAE</sequence>
<keyword evidence="2" id="KW-0175">Coiled coil</keyword>
<dbReference type="SUPFAM" id="SSF53098">
    <property type="entry name" value="Ribonuclease H-like"/>
    <property type="match status" value="1"/>
</dbReference>
<keyword evidence="1" id="KW-0645">Protease</keyword>
<feature type="non-terminal residue" evidence="5">
    <location>
        <position position="1976"/>
    </location>
</feature>
<proteinExistence type="predicted"/>
<dbReference type="InterPro" id="IPR039537">
    <property type="entry name" value="Retrotran_Ty1/copia-like"/>
</dbReference>
<name>A0A6L2KEF9_TANCI</name>
<protein>
    <submittedName>
        <fullName evidence="5">Ribonuclease H-like domain-containing protein</fullName>
    </submittedName>
</protein>
<dbReference type="PANTHER" id="PTHR42648:SF32">
    <property type="entry name" value="RIBONUCLEASE H-LIKE DOMAIN, GAG-PRE-INTEGRASE DOMAIN PROTEIN-RELATED"/>
    <property type="match status" value="1"/>
</dbReference>
<reference evidence="5" key="1">
    <citation type="journal article" date="2019" name="Sci. Rep.">
        <title>Draft genome of Tanacetum cinerariifolium, the natural source of mosquito coil.</title>
        <authorList>
            <person name="Yamashiro T."/>
            <person name="Shiraishi A."/>
            <person name="Satake H."/>
            <person name="Nakayama K."/>
        </authorList>
    </citation>
    <scope>NUCLEOTIDE SEQUENCE</scope>
</reference>
<comment type="caution">
    <text evidence="5">The sequence shown here is derived from an EMBL/GenBank/DDBJ whole genome shotgun (WGS) entry which is preliminary data.</text>
</comment>
<evidence type="ECO:0000259" key="4">
    <source>
        <dbReference type="PROSITE" id="PS50994"/>
    </source>
</evidence>
<feature type="compositionally biased region" description="Pro residues" evidence="3">
    <location>
        <begin position="1186"/>
        <end position="1198"/>
    </location>
</feature>
<evidence type="ECO:0000313" key="5">
    <source>
        <dbReference type="EMBL" id="GEU47289.1"/>
    </source>
</evidence>
<feature type="coiled-coil region" evidence="2">
    <location>
        <begin position="1235"/>
        <end position="1290"/>
    </location>
</feature>
<feature type="region of interest" description="Disordered" evidence="3">
    <location>
        <begin position="286"/>
        <end position="310"/>
    </location>
</feature>
<accession>A0A6L2KEF9</accession>
<dbReference type="Gene3D" id="3.30.420.10">
    <property type="entry name" value="Ribonuclease H-like superfamily/Ribonuclease H"/>
    <property type="match status" value="1"/>
</dbReference>
<dbReference type="InterPro" id="IPR012337">
    <property type="entry name" value="RNaseH-like_sf"/>
</dbReference>
<feature type="region of interest" description="Disordered" evidence="3">
    <location>
        <begin position="1180"/>
        <end position="1225"/>
    </location>
</feature>
<dbReference type="EMBL" id="BKCJ010002250">
    <property type="protein sequence ID" value="GEU47289.1"/>
    <property type="molecule type" value="Genomic_DNA"/>
</dbReference>
<evidence type="ECO:0000256" key="2">
    <source>
        <dbReference type="SAM" id="Coils"/>
    </source>
</evidence>
<dbReference type="GO" id="GO:0003676">
    <property type="term" value="F:nucleic acid binding"/>
    <property type="evidence" value="ECO:0007669"/>
    <property type="project" value="InterPro"/>
</dbReference>
<gene>
    <name evidence="5" type="ORF">Tci_019267</name>
</gene>
<dbReference type="GO" id="GO:0008233">
    <property type="term" value="F:peptidase activity"/>
    <property type="evidence" value="ECO:0007669"/>
    <property type="project" value="UniProtKB-KW"/>
</dbReference>
<dbReference type="SUPFAM" id="SSF57756">
    <property type="entry name" value="Retrovirus zinc finger-like domains"/>
    <property type="match status" value="1"/>
</dbReference>
<dbReference type="GO" id="GO:0008270">
    <property type="term" value="F:zinc ion binding"/>
    <property type="evidence" value="ECO:0007669"/>
    <property type="project" value="InterPro"/>
</dbReference>
<feature type="compositionally biased region" description="Basic and acidic residues" evidence="3">
    <location>
        <begin position="924"/>
        <end position="947"/>
    </location>
</feature>
<dbReference type="InterPro" id="IPR036875">
    <property type="entry name" value="Znf_CCHC_sf"/>
</dbReference>
<dbReference type="InterPro" id="IPR001584">
    <property type="entry name" value="Integrase_cat-core"/>
</dbReference>
<dbReference type="Pfam" id="PF22936">
    <property type="entry name" value="Pol_BBD"/>
    <property type="match status" value="1"/>
</dbReference>
<evidence type="ECO:0000256" key="1">
    <source>
        <dbReference type="ARBA" id="ARBA00022670"/>
    </source>
</evidence>
<dbReference type="PROSITE" id="PS50994">
    <property type="entry name" value="INTEGRASE"/>
    <property type="match status" value="1"/>
</dbReference>
<dbReference type="GO" id="GO:0006508">
    <property type="term" value="P:proteolysis"/>
    <property type="evidence" value="ECO:0007669"/>
    <property type="project" value="UniProtKB-KW"/>
</dbReference>